<name>A0AAV2HKJ1_LYMST</name>
<sequence length="110" mass="11510">MAGLLDFNNCKIISSGVSSNTNGTLRSNGWNEAAVKYTPNGCTGLPKVSTTAVNMCFTSSSGLSLWCNSDTGAPVYCNAPSNNEWIMVGVAQVQSSCGTSPEFRVIQHPG</sequence>
<dbReference type="EMBL" id="CAXITT010000174">
    <property type="protein sequence ID" value="CAL1534529.1"/>
    <property type="molecule type" value="Genomic_DNA"/>
</dbReference>
<dbReference type="AlphaFoldDB" id="A0AAV2HKJ1"/>
<dbReference type="InterPro" id="IPR009003">
    <property type="entry name" value="Peptidase_S1_PA"/>
</dbReference>
<protein>
    <submittedName>
        <fullName evidence="1">Uncharacterized protein</fullName>
    </submittedName>
</protein>
<reference evidence="1 2" key="1">
    <citation type="submission" date="2024-04" db="EMBL/GenBank/DDBJ databases">
        <authorList>
            <consortium name="Genoscope - CEA"/>
            <person name="William W."/>
        </authorList>
    </citation>
    <scope>NUCLEOTIDE SEQUENCE [LARGE SCALE GENOMIC DNA]</scope>
</reference>
<proteinExistence type="predicted"/>
<accession>A0AAV2HKJ1</accession>
<organism evidence="1 2">
    <name type="scientific">Lymnaea stagnalis</name>
    <name type="common">Great pond snail</name>
    <name type="synonym">Helix stagnalis</name>
    <dbReference type="NCBI Taxonomy" id="6523"/>
    <lineage>
        <taxon>Eukaryota</taxon>
        <taxon>Metazoa</taxon>
        <taxon>Spiralia</taxon>
        <taxon>Lophotrochozoa</taxon>
        <taxon>Mollusca</taxon>
        <taxon>Gastropoda</taxon>
        <taxon>Heterobranchia</taxon>
        <taxon>Euthyneura</taxon>
        <taxon>Panpulmonata</taxon>
        <taxon>Hygrophila</taxon>
        <taxon>Lymnaeoidea</taxon>
        <taxon>Lymnaeidae</taxon>
        <taxon>Lymnaea</taxon>
    </lineage>
</organism>
<keyword evidence="2" id="KW-1185">Reference proteome</keyword>
<evidence type="ECO:0000313" key="1">
    <source>
        <dbReference type="EMBL" id="CAL1534529.1"/>
    </source>
</evidence>
<evidence type="ECO:0000313" key="2">
    <source>
        <dbReference type="Proteomes" id="UP001497497"/>
    </source>
</evidence>
<comment type="caution">
    <text evidence="1">The sequence shown here is derived from an EMBL/GenBank/DDBJ whole genome shotgun (WGS) entry which is preliminary data.</text>
</comment>
<gene>
    <name evidence="1" type="ORF">GSLYS_00008489001</name>
</gene>
<dbReference type="InterPro" id="IPR043504">
    <property type="entry name" value="Peptidase_S1_PA_chymotrypsin"/>
</dbReference>
<dbReference type="SUPFAM" id="SSF50494">
    <property type="entry name" value="Trypsin-like serine proteases"/>
    <property type="match status" value="1"/>
</dbReference>
<dbReference type="Gene3D" id="2.40.10.10">
    <property type="entry name" value="Trypsin-like serine proteases"/>
    <property type="match status" value="1"/>
</dbReference>
<dbReference type="Proteomes" id="UP001497497">
    <property type="component" value="Unassembled WGS sequence"/>
</dbReference>